<name>A0AA36IQL4_9DINO</name>
<keyword evidence="2" id="KW-1185">Reference proteome</keyword>
<gene>
    <name evidence="1" type="ORF">EVOR1521_LOCUS17260</name>
</gene>
<protein>
    <submittedName>
        <fullName evidence="1">Uncharacterized protein</fullName>
    </submittedName>
</protein>
<evidence type="ECO:0000313" key="2">
    <source>
        <dbReference type="Proteomes" id="UP001178507"/>
    </source>
</evidence>
<proteinExistence type="predicted"/>
<evidence type="ECO:0000313" key="1">
    <source>
        <dbReference type="EMBL" id="CAJ1392069.1"/>
    </source>
</evidence>
<reference evidence="1" key="1">
    <citation type="submission" date="2023-08" db="EMBL/GenBank/DDBJ databases">
        <authorList>
            <person name="Chen Y."/>
            <person name="Shah S."/>
            <person name="Dougan E. K."/>
            <person name="Thang M."/>
            <person name="Chan C."/>
        </authorList>
    </citation>
    <scope>NUCLEOTIDE SEQUENCE</scope>
</reference>
<dbReference type="EMBL" id="CAUJNA010002252">
    <property type="protein sequence ID" value="CAJ1392069.1"/>
    <property type="molecule type" value="Genomic_DNA"/>
</dbReference>
<accession>A0AA36IQL4</accession>
<comment type="caution">
    <text evidence="1">The sequence shown here is derived from an EMBL/GenBank/DDBJ whole genome shotgun (WGS) entry which is preliminary data.</text>
</comment>
<dbReference type="Proteomes" id="UP001178507">
    <property type="component" value="Unassembled WGS sequence"/>
</dbReference>
<organism evidence="1 2">
    <name type="scientific">Effrenium voratum</name>
    <dbReference type="NCBI Taxonomy" id="2562239"/>
    <lineage>
        <taxon>Eukaryota</taxon>
        <taxon>Sar</taxon>
        <taxon>Alveolata</taxon>
        <taxon>Dinophyceae</taxon>
        <taxon>Suessiales</taxon>
        <taxon>Symbiodiniaceae</taxon>
        <taxon>Effrenium</taxon>
    </lineage>
</organism>
<dbReference type="AlphaFoldDB" id="A0AA36IQL4"/>
<sequence>MDTGTLQVFPNLKFVNKDKPHAARRIVSRTWKCDPVLDTLVKKVVMNKGSIVQLIHHSDVVRVKYAQEVRAMQYNPMWKQNSSKFSAAKHRFDTWATPFAKLCLTMEAVLSTAQSLHDERKQERVGAAAKEFLMLATEENLVLLGMLADAGEENLQLVRFLDSETLDNSQLCAELGRFTTRITMLFDQGGCLRTGFTQHVLQLLSTQRVLYVDRQPRRLGGAPQHQMAQTVASCLQRFKAWTALAKDVVSAEFPCFEALQTFSIFHLRPLAEQQRFMTAGEERADIATKAHKLAVLLGVDAEALESQFVDHLPIAQHFHDASGLASLPAWREALSASQTERQLAAHPQAVVRSVLVRAYAWGASTSGVERCFANVRLMLGNKTSLTDAHWRDVLFLLSTQDHSEADDHALGRAAIVLYASIFGAPRQGSAQMSVFRKVGQQKRLRSEPTGTLQAFRKMRKAEVQSLSAQAEVTVTEEDITENAFWSEKHVKERALQESRFRSKALGAYQQGTLQDEEVRQYIGENAPAALQQRMKSQAAKITAYVKKKKKQVRGSSETLAAQLRYKAVHLGGEPLARGTAVDEHMQFLGASYEPNPAKADVFVVADVAHPSQEVLWHAMLGGCMLVSAGQFCYPDTPGATCQYEVALRLRKHVWVSPGFQCESPELHRILLTRRERHKGGWKMLSSMGEVGEQAQKNLDKKRGAHELVCFVTNEEASEVTSQLGPAKVGRCLKLLTADTAPSTMAKLELRQCSSGMCGK</sequence>